<dbReference type="STRING" id="913774.A0A0C3HS47"/>
<dbReference type="InterPro" id="IPR020843">
    <property type="entry name" value="ER"/>
</dbReference>
<dbReference type="Pfam" id="PF13602">
    <property type="entry name" value="ADH_zinc_N_2"/>
    <property type="match status" value="1"/>
</dbReference>
<dbReference type="HOGENOM" id="CLU_026673_3_3_1"/>
<protein>
    <recommendedName>
        <fullName evidence="1">Enoyl reductase (ER) domain-containing protein</fullName>
    </recommendedName>
</protein>
<feature type="domain" description="Enoyl reductase (ER)" evidence="1">
    <location>
        <begin position="7"/>
        <end position="302"/>
    </location>
</feature>
<dbReference type="SMART" id="SM00829">
    <property type="entry name" value="PKS_ER"/>
    <property type="match status" value="1"/>
</dbReference>
<evidence type="ECO:0000259" key="1">
    <source>
        <dbReference type="SMART" id="SM00829"/>
    </source>
</evidence>
<reference evidence="2 3" key="1">
    <citation type="submission" date="2014-04" db="EMBL/GenBank/DDBJ databases">
        <authorList>
            <consortium name="DOE Joint Genome Institute"/>
            <person name="Kuo A."/>
            <person name="Martino E."/>
            <person name="Perotto S."/>
            <person name="Kohler A."/>
            <person name="Nagy L.G."/>
            <person name="Floudas D."/>
            <person name="Copeland A."/>
            <person name="Barry K.W."/>
            <person name="Cichocki N."/>
            <person name="Veneault-Fourrey C."/>
            <person name="LaButti K."/>
            <person name="Lindquist E.A."/>
            <person name="Lipzen A."/>
            <person name="Lundell T."/>
            <person name="Morin E."/>
            <person name="Murat C."/>
            <person name="Sun H."/>
            <person name="Tunlid A."/>
            <person name="Henrissat B."/>
            <person name="Grigoriev I.V."/>
            <person name="Hibbett D.S."/>
            <person name="Martin F."/>
            <person name="Nordberg H.P."/>
            <person name="Cantor M.N."/>
            <person name="Hua S.X."/>
        </authorList>
    </citation>
    <scope>NUCLEOTIDE SEQUENCE [LARGE SCALE GENOMIC DNA]</scope>
    <source>
        <strain evidence="2 3">Zn</strain>
    </source>
</reference>
<dbReference type="PANTHER" id="PTHR43482">
    <property type="entry name" value="PROTEIN AST1-RELATED"/>
    <property type="match status" value="1"/>
</dbReference>
<dbReference type="EMBL" id="KN832872">
    <property type="protein sequence ID" value="KIN05077.1"/>
    <property type="molecule type" value="Genomic_DNA"/>
</dbReference>
<dbReference type="Gene3D" id="3.40.50.720">
    <property type="entry name" value="NAD(P)-binding Rossmann-like Domain"/>
    <property type="match status" value="1"/>
</dbReference>
<dbReference type="GO" id="GO:0016491">
    <property type="term" value="F:oxidoreductase activity"/>
    <property type="evidence" value="ECO:0007669"/>
    <property type="project" value="InterPro"/>
</dbReference>
<dbReference type="SUPFAM" id="SSF50129">
    <property type="entry name" value="GroES-like"/>
    <property type="match status" value="1"/>
</dbReference>
<dbReference type="AlphaFoldDB" id="A0A0C3HS47"/>
<dbReference type="InterPro" id="IPR052585">
    <property type="entry name" value="Lipid_raft_assoc_Zn_ADH"/>
</dbReference>
<dbReference type="InParanoid" id="A0A0C3HS47"/>
<organism evidence="2 3">
    <name type="scientific">Oidiodendron maius (strain Zn)</name>
    <dbReference type="NCBI Taxonomy" id="913774"/>
    <lineage>
        <taxon>Eukaryota</taxon>
        <taxon>Fungi</taxon>
        <taxon>Dikarya</taxon>
        <taxon>Ascomycota</taxon>
        <taxon>Pezizomycotina</taxon>
        <taxon>Leotiomycetes</taxon>
        <taxon>Leotiomycetes incertae sedis</taxon>
        <taxon>Myxotrichaceae</taxon>
        <taxon>Oidiodendron</taxon>
    </lineage>
</organism>
<sequence>MHAATVTRDELTWPETYKSVQITPGYDFAGTVTLNFASDEVVDPTKRTFNPGAEVYGMKSTEGKGCTWAEYAIVRADEAAARPSSLGWAESATVPMSALTAWQALFVKAGFAEPELSTEARTEVSRKTNPALKVLITGASGAVGIYLVQFGSLAGLHIVAASTSKARNGEFLNSLGANEVVEYSDLEDKLAEYDAVVDTVGGATLEGCWKLVKDQGSLITIDSLSFDFVERHRKLPFSSGKQDVKALFFIVEASGQQLEKITRAIDLKLLQTFVAQTFPISQAREAYEAGGQRVPRRGKIVLTM</sequence>
<dbReference type="OrthoDB" id="3509362at2759"/>
<dbReference type="PANTHER" id="PTHR43482:SF4">
    <property type="entry name" value="ALCOHOL DEHYDROGENASE, PUTATIVE (AFU_ORTHOLOGUE AFUA_7G06260)-RELATED"/>
    <property type="match status" value="1"/>
</dbReference>
<dbReference type="CDD" id="cd05289">
    <property type="entry name" value="MDR_like_2"/>
    <property type="match status" value="1"/>
</dbReference>
<reference evidence="3" key="2">
    <citation type="submission" date="2015-01" db="EMBL/GenBank/DDBJ databases">
        <title>Evolutionary Origins and Diversification of the Mycorrhizal Mutualists.</title>
        <authorList>
            <consortium name="DOE Joint Genome Institute"/>
            <consortium name="Mycorrhizal Genomics Consortium"/>
            <person name="Kohler A."/>
            <person name="Kuo A."/>
            <person name="Nagy L.G."/>
            <person name="Floudas D."/>
            <person name="Copeland A."/>
            <person name="Barry K.W."/>
            <person name="Cichocki N."/>
            <person name="Veneault-Fourrey C."/>
            <person name="LaButti K."/>
            <person name="Lindquist E.A."/>
            <person name="Lipzen A."/>
            <person name="Lundell T."/>
            <person name="Morin E."/>
            <person name="Murat C."/>
            <person name="Riley R."/>
            <person name="Ohm R."/>
            <person name="Sun H."/>
            <person name="Tunlid A."/>
            <person name="Henrissat B."/>
            <person name="Grigoriev I.V."/>
            <person name="Hibbett D.S."/>
            <person name="Martin F."/>
        </authorList>
    </citation>
    <scope>NUCLEOTIDE SEQUENCE [LARGE SCALE GENOMIC DNA]</scope>
    <source>
        <strain evidence="3">Zn</strain>
    </source>
</reference>
<proteinExistence type="predicted"/>
<dbReference type="InterPro" id="IPR011032">
    <property type="entry name" value="GroES-like_sf"/>
</dbReference>
<dbReference type="Gene3D" id="3.90.180.10">
    <property type="entry name" value="Medium-chain alcohol dehydrogenases, catalytic domain"/>
    <property type="match status" value="1"/>
</dbReference>
<dbReference type="InterPro" id="IPR036291">
    <property type="entry name" value="NAD(P)-bd_dom_sf"/>
</dbReference>
<dbReference type="Proteomes" id="UP000054321">
    <property type="component" value="Unassembled WGS sequence"/>
</dbReference>
<keyword evidence="3" id="KW-1185">Reference proteome</keyword>
<evidence type="ECO:0000313" key="3">
    <source>
        <dbReference type="Proteomes" id="UP000054321"/>
    </source>
</evidence>
<name>A0A0C3HS47_OIDMZ</name>
<gene>
    <name evidence="2" type="ORF">OIDMADRAFT_192747</name>
</gene>
<accession>A0A0C3HS47</accession>
<dbReference type="SUPFAM" id="SSF51735">
    <property type="entry name" value="NAD(P)-binding Rossmann-fold domains"/>
    <property type="match status" value="1"/>
</dbReference>
<evidence type="ECO:0000313" key="2">
    <source>
        <dbReference type="EMBL" id="KIN05077.1"/>
    </source>
</evidence>